<keyword evidence="3" id="KW-1185">Reference proteome</keyword>
<name>A0A6S6M3I8_9BACT</name>
<dbReference type="AlphaFoldDB" id="A0A6S6M3I8"/>
<evidence type="ECO:0000256" key="1">
    <source>
        <dbReference type="SAM" id="SignalP"/>
    </source>
</evidence>
<evidence type="ECO:0000313" key="2">
    <source>
        <dbReference type="EMBL" id="BCG48293.1"/>
    </source>
</evidence>
<dbReference type="EMBL" id="AP023213">
    <property type="protein sequence ID" value="BCG48293.1"/>
    <property type="molecule type" value="Genomic_DNA"/>
</dbReference>
<evidence type="ECO:0000313" key="3">
    <source>
        <dbReference type="Proteomes" id="UP000515472"/>
    </source>
</evidence>
<dbReference type="RefSeq" id="WP_185243057.1">
    <property type="nucleotide sequence ID" value="NZ_AP023213.1"/>
</dbReference>
<sequence length="151" mass="17207">MTRSTTALLAFALLLLSINCHAATIPNGYEDIRWGTMFHKIVEAYPKGKMAEYNKQMVYTQEKPDETIASRMFVFKDGLMVSVAVTFEGKYVSKTGVEKLKQMFIQQYGKGKAGKQGTHMSTYVWKGKQSKVSFLYVPNHPEMTVLQFEKM</sequence>
<protein>
    <submittedName>
        <fullName evidence="2">Uncharacterized protein</fullName>
    </submittedName>
</protein>
<dbReference type="Proteomes" id="UP000515472">
    <property type="component" value="Chromosome"/>
</dbReference>
<feature type="chain" id="PRO_5028415210" evidence="1">
    <location>
        <begin position="23"/>
        <end position="151"/>
    </location>
</feature>
<gene>
    <name evidence="2" type="ORF">GEOBRER4_n3179</name>
</gene>
<accession>A0A6S6M3I8</accession>
<proteinExistence type="predicted"/>
<reference evidence="2 3" key="1">
    <citation type="submission" date="2020-06" db="EMBL/GenBank/DDBJ databases">
        <title>Interaction of electrochemicaly active bacteria, Geobacter bremensis R4 on different carbon anode.</title>
        <authorList>
            <person name="Meng L."/>
            <person name="Yoshida N."/>
        </authorList>
    </citation>
    <scope>NUCLEOTIDE SEQUENCE [LARGE SCALE GENOMIC DNA]</scope>
    <source>
        <strain evidence="2 3">R4</strain>
    </source>
</reference>
<dbReference type="KEGG" id="gbn:GEOBRER4_30430"/>
<organism evidence="2 3">
    <name type="scientific">Citrifermentans bremense</name>
    <dbReference type="NCBI Taxonomy" id="60035"/>
    <lineage>
        <taxon>Bacteria</taxon>
        <taxon>Pseudomonadati</taxon>
        <taxon>Thermodesulfobacteriota</taxon>
        <taxon>Desulfuromonadia</taxon>
        <taxon>Geobacterales</taxon>
        <taxon>Geobacteraceae</taxon>
        <taxon>Citrifermentans</taxon>
    </lineage>
</organism>
<feature type="signal peptide" evidence="1">
    <location>
        <begin position="1"/>
        <end position="22"/>
    </location>
</feature>
<keyword evidence="1" id="KW-0732">Signal</keyword>